<name>A0A8B6XCF4_9BURK</name>
<dbReference type="RefSeq" id="WP_156924282.1">
    <property type="nucleotide sequence ID" value="NZ_AXWS01000007.1"/>
</dbReference>
<dbReference type="AlphaFoldDB" id="A0A8B6XCF4"/>
<dbReference type="Proteomes" id="UP000675920">
    <property type="component" value="Unplaced"/>
</dbReference>
<protein>
    <submittedName>
        <fullName evidence="2">Uncharacterized protein</fullName>
    </submittedName>
</protein>
<evidence type="ECO:0000313" key="1">
    <source>
        <dbReference type="Proteomes" id="UP000675920"/>
    </source>
</evidence>
<accession>A0A8B6XCF4</accession>
<sequence length="175" mass="19635">MDACISVADLVSRGKSELRRLERKELKLPQWTRWLSRFPVAVIELPLNWSLNKQLPKLVDQAVRMSGLAAEIERDQLDDLLDEDLTFVEQLNGYTAALISLQASTRELASIAGGFSKLAGTLQRLEGAVRLARSKAEELRWAVLEHDAEVCSRKSAPTRLVAHSQAELEKLFDLL</sequence>
<organism evidence="1 2">
    <name type="scientific">Derxia gummosa DSM 723</name>
    <dbReference type="NCBI Taxonomy" id="1121388"/>
    <lineage>
        <taxon>Bacteria</taxon>
        <taxon>Pseudomonadati</taxon>
        <taxon>Pseudomonadota</taxon>
        <taxon>Betaproteobacteria</taxon>
        <taxon>Burkholderiales</taxon>
        <taxon>Alcaligenaceae</taxon>
        <taxon>Derxia</taxon>
    </lineage>
</organism>
<evidence type="ECO:0000313" key="2">
    <source>
        <dbReference type="RefSeq" id="WP_156924282.1"/>
    </source>
</evidence>
<keyword evidence="1" id="KW-1185">Reference proteome</keyword>
<proteinExistence type="predicted"/>
<reference evidence="2" key="1">
    <citation type="submission" date="2025-08" db="UniProtKB">
        <authorList>
            <consortium name="RefSeq"/>
        </authorList>
    </citation>
    <scope>IDENTIFICATION</scope>
</reference>